<dbReference type="Proteomes" id="UP001141806">
    <property type="component" value="Unassembled WGS sequence"/>
</dbReference>
<protein>
    <submittedName>
        <fullName evidence="2">Uncharacterized protein</fullName>
    </submittedName>
</protein>
<feature type="compositionally biased region" description="Basic and acidic residues" evidence="1">
    <location>
        <begin position="92"/>
        <end position="104"/>
    </location>
</feature>
<evidence type="ECO:0000313" key="3">
    <source>
        <dbReference type="Proteomes" id="UP001141806"/>
    </source>
</evidence>
<dbReference type="EMBL" id="JAMYWD010000004">
    <property type="protein sequence ID" value="KAJ4974878.1"/>
    <property type="molecule type" value="Genomic_DNA"/>
</dbReference>
<organism evidence="2 3">
    <name type="scientific">Protea cynaroides</name>
    <dbReference type="NCBI Taxonomy" id="273540"/>
    <lineage>
        <taxon>Eukaryota</taxon>
        <taxon>Viridiplantae</taxon>
        <taxon>Streptophyta</taxon>
        <taxon>Embryophyta</taxon>
        <taxon>Tracheophyta</taxon>
        <taxon>Spermatophyta</taxon>
        <taxon>Magnoliopsida</taxon>
        <taxon>Proteales</taxon>
        <taxon>Proteaceae</taxon>
        <taxon>Protea</taxon>
    </lineage>
</organism>
<accession>A0A9Q0QWS0</accession>
<evidence type="ECO:0000313" key="2">
    <source>
        <dbReference type="EMBL" id="KAJ4974878.1"/>
    </source>
</evidence>
<name>A0A9Q0QWS0_9MAGN</name>
<evidence type="ECO:0000256" key="1">
    <source>
        <dbReference type="SAM" id="MobiDB-lite"/>
    </source>
</evidence>
<gene>
    <name evidence="2" type="ORF">NE237_008052</name>
</gene>
<comment type="caution">
    <text evidence="2">The sequence shown here is derived from an EMBL/GenBank/DDBJ whole genome shotgun (WGS) entry which is preliminary data.</text>
</comment>
<dbReference type="AlphaFoldDB" id="A0A9Q0QWS0"/>
<keyword evidence="3" id="KW-1185">Reference proteome</keyword>
<feature type="region of interest" description="Disordered" evidence="1">
    <location>
        <begin position="92"/>
        <end position="113"/>
    </location>
</feature>
<sequence length="153" mass="17328">MRDSIYSLNLQVSTLQEIEWEKILDLGRRIERSNGSKYCRSCIASFMADCAAICCCPCAVGSCSGFGSSPALVFCTDLREVALDDWEEVFGGREKKGHNPEENKRRRKGKDRKGVIKRNANLGEERGVEDDEAKHTENFCVGMEDESVWLEFY</sequence>
<proteinExistence type="predicted"/>
<reference evidence="2" key="1">
    <citation type="journal article" date="2023" name="Plant J.">
        <title>The genome of the king protea, Protea cynaroides.</title>
        <authorList>
            <person name="Chang J."/>
            <person name="Duong T.A."/>
            <person name="Schoeman C."/>
            <person name="Ma X."/>
            <person name="Roodt D."/>
            <person name="Barker N."/>
            <person name="Li Z."/>
            <person name="Van de Peer Y."/>
            <person name="Mizrachi E."/>
        </authorList>
    </citation>
    <scope>NUCLEOTIDE SEQUENCE</scope>
    <source>
        <tissue evidence="2">Young leaves</tissue>
    </source>
</reference>